<protein>
    <submittedName>
        <fullName evidence="1">Uncharacterized protein</fullName>
    </submittedName>
</protein>
<proteinExistence type="predicted"/>
<comment type="caution">
    <text evidence="1">The sequence shown here is derived from an EMBL/GenBank/DDBJ whole genome shotgun (WGS) entry which is preliminary data.</text>
</comment>
<keyword evidence="2" id="KW-1185">Reference proteome</keyword>
<sequence>MDARGNKPGVQAEFSVKEERLAFTINKAIGEADDRTVYSRPREDTIQALENYRDVQQMYLKHLPDDPNLGVEKHQTRIQA</sequence>
<reference evidence="1 2" key="1">
    <citation type="submission" date="2019-03" db="EMBL/GenBank/DDBJ databases">
        <title>Genomic Encyclopedia of Type Strains, Phase IV (KMG-IV): sequencing the most valuable type-strain genomes for metagenomic binning, comparative biology and taxonomic classification.</title>
        <authorList>
            <person name="Goeker M."/>
        </authorList>
    </citation>
    <scope>NUCLEOTIDE SEQUENCE [LARGE SCALE GENOMIC DNA]</scope>
    <source>
        <strain evidence="1 2">DSM 28697</strain>
    </source>
</reference>
<dbReference type="Proteomes" id="UP000295632">
    <property type="component" value="Unassembled WGS sequence"/>
</dbReference>
<gene>
    <name evidence="1" type="ORF">EV213_11726</name>
</gene>
<name>A0A4R6TV78_9BACI</name>
<dbReference type="EMBL" id="SNYJ01000017">
    <property type="protein sequence ID" value="TDQ36562.1"/>
    <property type="molecule type" value="Genomic_DNA"/>
</dbReference>
<dbReference type="AlphaFoldDB" id="A0A4R6TV78"/>
<accession>A0A4R6TV78</accession>
<organism evidence="1 2">
    <name type="scientific">Aureibacillus halotolerans</name>
    <dbReference type="NCBI Taxonomy" id="1508390"/>
    <lineage>
        <taxon>Bacteria</taxon>
        <taxon>Bacillati</taxon>
        <taxon>Bacillota</taxon>
        <taxon>Bacilli</taxon>
        <taxon>Bacillales</taxon>
        <taxon>Bacillaceae</taxon>
        <taxon>Aureibacillus</taxon>
    </lineage>
</organism>
<evidence type="ECO:0000313" key="1">
    <source>
        <dbReference type="EMBL" id="TDQ36562.1"/>
    </source>
</evidence>
<evidence type="ECO:0000313" key="2">
    <source>
        <dbReference type="Proteomes" id="UP000295632"/>
    </source>
</evidence>